<feature type="domain" description="GST N-terminal" evidence="5">
    <location>
        <begin position="1"/>
        <end position="81"/>
    </location>
</feature>
<dbReference type="FunFam" id="3.40.30.10:FF:000016">
    <property type="entry name" value="Glutathione S-transferase F2"/>
    <property type="match status" value="1"/>
</dbReference>
<dbReference type="PROSITE" id="PS50404">
    <property type="entry name" value="GST_NTER"/>
    <property type="match status" value="1"/>
</dbReference>
<evidence type="ECO:0000256" key="3">
    <source>
        <dbReference type="ARBA" id="ARBA00022679"/>
    </source>
</evidence>
<keyword evidence="3 6" id="KW-0808">Transferase</keyword>
<comment type="similarity">
    <text evidence="1">Belongs to the GST superfamily. Phi family.</text>
</comment>
<evidence type="ECO:0000256" key="1">
    <source>
        <dbReference type="ARBA" id="ARBA00010128"/>
    </source>
</evidence>
<dbReference type="PANTHER" id="PTHR43900">
    <property type="entry name" value="GLUTATHIONE S-TRANSFERASE RHO"/>
    <property type="match status" value="1"/>
</dbReference>
<dbReference type="Pfam" id="PF02798">
    <property type="entry name" value="GST_N"/>
    <property type="match status" value="1"/>
</dbReference>
<comment type="catalytic activity">
    <reaction evidence="4">
        <text>RX + glutathione = an S-substituted glutathione + a halide anion + H(+)</text>
        <dbReference type="Rhea" id="RHEA:16437"/>
        <dbReference type="ChEBI" id="CHEBI:15378"/>
        <dbReference type="ChEBI" id="CHEBI:16042"/>
        <dbReference type="ChEBI" id="CHEBI:17792"/>
        <dbReference type="ChEBI" id="CHEBI:57925"/>
        <dbReference type="ChEBI" id="CHEBI:90779"/>
        <dbReference type="EC" id="2.5.1.18"/>
    </reaction>
</comment>
<keyword evidence="7" id="KW-1185">Reference proteome</keyword>
<accession>A0ABD1FNG0</accession>
<comment type="caution">
    <text evidence="6">The sequence shown here is derived from an EMBL/GenBank/DDBJ whole genome shotgun (WGS) entry which is preliminary data.</text>
</comment>
<reference evidence="6 7" key="1">
    <citation type="submission" date="2024-06" db="EMBL/GenBank/DDBJ databases">
        <title>A chromosome level genome sequence of Diviner's sage (Salvia divinorum).</title>
        <authorList>
            <person name="Ford S.A."/>
            <person name="Ro D.-K."/>
            <person name="Ness R.W."/>
            <person name="Phillips M.A."/>
        </authorList>
    </citation>
    <scope>NUCLEOTIDE SEQUENCE [LARGE SCALE GENOMIC DNA]</scope>
    <source>
        <strain evidence="6">SAF-2024a</strain>
        <tissue evidence="6">Leaf</tissue>
    </source>
</reference>
<dbReference type="PANTHER" id="PTHR43900:SF65">
    <property type="entry name" value="GLUTATHIONE TRANSFERASE"/>
    <property type="match status" value="1"/>
</dbReference>
<protein>
    <recommendedName>
        <fullName evidence="2">glutathione transferase</fullName>
        <ecNumber evidence="2">2.5.1.18</ecNumber>
    </recommendedName>
</protein>
<dbReference type="AlphaFoldDB" id="A0ABD1FNG0"/>
<evidence type="ECO:0000256" key="2">
    <source>
        <dbReference type="ARBA" id="ARBA00012452"/>
    </source>
</evidence>
<dbReference type="GO" id="GO:0004364">
    <property type="term" value="F:glutathione transferase activity"/>
    <property type="evidence" value="ECO:0007669"/>
    <property type="project" value="UniProtKB-EC"/>
</dbReference>
<dbReference type="InterPro" id="IPR036249">
    <property type="entry name" value="Thioredoxin-like_sf"/>
</dbReference>
<organism evidence="6 7">
    <name type="scientific">Salvia divinorum</name>
    <name type="common">Maria pastora</name>
    <name type="synonym">Diviner's sage</name>
    <dbReference type="NCBI Taxonomy" id="28513"/>
    <lineage>
        <taxon>Eukaryota</taxon>
        <taxon>Viridiplantae</taxon>
        <taxon>Streptophyta</taxon>
        <taxon>Embryophyta</taxon>
        <taxon>Tracheophyta</taxon>
        <taxon>Spermatophyta</taxon>
        <taxon>Magnoliopsida</taxon>
        <taxon>eudicotyledons</taxon>
        <taxon>Gunneridae</taxon>
        <taxon>Pentapetalae</taxon>
        <taxon>asterids</taxon>
        <taxon>lamiids</taxon>
        <taxon>Lamiales</taxon>
        <taxon>Lamiaceae</taxon>
        <taxon>Nepetoideae</taxon>
        <taxon>Mentheae</taxon>
        <taxon>Salviinae</taxon>
        <taxon>Salvia</taxon>
        <taxon>Salvia subgen. Calosphace</taxon>
    </lineage>
</organism>
<sequence>MVVKVYGPDYACPKRVILCLIEKEIDYETVHVDLLKGEHKSPQYLKLQPFGVLPVIEDGGYNLYESRAIIRYYAEKYKCQGSELLGKTIEERGLIEQWLDVGAQLPATALRY</sequence>
<evidence type="ECO:0000259" key="5">
    <source>
        <dbReference type="PROSITE" id="PS50404"/>
    </source>
</evidence>
<dbReference type="EC" id="2.5.1.18" evidence="2"/>
<evidence type="ECO:0000313" key="6">
    <source>
        <dbReference type="EMBL" id="KAL1533380.1"/>
    </source>
</evidence>
<dbReference type="EMBL" id="JBEAFC010000014">
    <property type="protein sequence ID" value="KAL1533380.1"/>
    <property type="molecule type" value="Genomic_DNA"/>
</dbReference>
<evidence type="ECO:0000313" key="7">
    <source>
        <dbReference type="Proteomes" id="UP001567538"/>
    </source>
</evidence>
<gene>
    <name evidence="6" type="primary">GSTF9</name>
    <name evidence="6" type="ORF">AAHA92_33270</name>
</gene>
<dbReference type="SUPFAM" id="SSF52833">
    <property type="entry name" value="Thioredoxin-like"/>
    <property type="match status" value="1"/>
</dbReference>
<name>A0ABD1FNG0_SALDI</name>
<evidence type="ECO:0000256" key="4">
    <source>
        <dbReference type="ARBA" id="ARBA00047960"/>
    </source>
</evidence>
<dbReference type="SFLD" id="SFLDS00019">
    <property type="entry name" value="Glutathione_Transferase_(cytos"/>
    <property type="match status" value="1"/>
</dbReference>
<dbReference type="Proteomes" id="UP001567538">
    <property type="component" value="Unassembled WGS sequence"/>
</dbReference>
<dbReference type="InterPro" id="IPR004045">
    <property type="entry name" value="Glutathione_S-Trfase_N"/>
</dbReference>
<dbReference type="CDD" id="cd03053">
    <property type="entry name" value="GST_N_Phi"/>
    <property type="match status" value="1"/>
</dbReference>
<dbReference type="InterPro" id="IPR040079">
    <property type="entry name" value="Glutathione_S-Trfase"/>
</dbReference>
<proteinExistence type="inferred from homology"/>
<dbReference type="Gene3D" id="3.40.30.10">
    <property type="entry name" value="Glutaredoxin"/>
    <property type="match status" value="1"/>
</dbReference>
<dbReference type="SFLD" id="SFLDG00358">
    <property type="entry name" value="Main_(cytGST)"/>
    <property type="match status" value="1"/>
</dbReference>